<protein>
    <submittedName>
        <fullName evidence="1">Uncharacterized protein</fullName>
    </submittedName>
</protein>
<sequence length="48" mass="5788">MRILPLSGIRLWTLIDTVQIRSDAAMFWWQRWDRHSILSASVDKIYIK</sequence>
<evidence type="ECO:0000313" key="1">
    <source>
        <dbReference type="EMBL" id="CAD7440222.1"/>
    </source>
</evidence>
<organism evidence="1">
    <name type="scientific">Timema bartmani</name>
    <dbReference type="NCBI Taxonomy" id="61472"/>
    <lineage>
        <taxon>Eukaryota</taxon>
        <taxon>Metazoa</taxon>
        <taxon>Ecdysozoa</taxon>
        <taxon>Arthropoda</taxon>
        <taxon>Hexapoda</taxon>
        <taxon>Insecta</taxon>
        <taxon>Pterygota</taxon>
        <taxon>Neoptera</taxon>
        <taxon>Polyneoptera</taxon>
        <taxon>Phasmatodea</taxon>
        <taxon>Timematodea</taxon>
        <taxon>Timematoidea</taxon>
        <taxon>Timematidae</taxon>
        <taxon>Timema</taxon>
    </lineage>
</organism>
<dbReference type="EMBL" id="OD564909">
    <property type="protein sequence ID" value="CAD7440222.1"/>
    <property type="molecule type" value="Genomic_DNA"/>
</dbReference>
<gene>
    <name evidence="1" type="ORF">TBIB3V08_LOCUS2748</name>
</gene>
<name>A0A7R9HZX0_9NEOP</name>
<reference evidence="1" key="1">
    <citation type="submission" date="2020-11" db="EMBL/GenBank/DDBJ databases">
        <authorList>
            <person name="Tran Van P."/>
        </authorList>
    </citation>
    <scope>NUCLEOTIDE SEQUENCE</scope>
</reference>
<dbReference type="AlphaFoldDB" id="A0A7R9HZX0"/>
<proteinExistence type="predicted"/>
<accession>A0A7R9HZX0</accession>